<evidence type="ECO:0000256" key="2">
    <source>
        <dbReference type="ARBA" id="ARBA00010058"/>
    </source>
</evidence>
<comment type="subunit">
    <text evidence="6">Occurs in many kinds of cells as a complex with monomeric actin in a 1:1 ratio.</text>
</comment>
<keyword evidence="9" id="KW-1185">Reference proteome</keyword>
<gene>
    <name evidence="8" type="ORF">B0H15DRAFT_817251</name>
</gene>
<dbReference type="PANTHER" id="PTHR11604:SF0">
    <property type="entry name" value="PROFILIN"/>
    <property type="match status" value="1"/>
</dbReference>
<sequence length="126" mass="13138">MSWQAYVDTNLVGSGKVKKAAILGQAGGVWASSAGYTLSTEEQKAIVSAFGNLDAVRTSGLKLAGVKFFTTTADENVIHGKKGGDGYVIAKTKQAILVAEYSPPIQAPEAAPVVEGLADYLKSVNY</sequence>
<keyword evidence="3" id="KW-0963">Cytoplasm</keyword>
<evidence type="ECO:0000313" key="8">
    <source>
        <dbReference type="EMBL" id="KAJ7100772.1"/>
    </source>
</evidence>
<dbReference type="InterPro" id="IPR027310">
    <property type="entry name" value="Profilin_CS"/>
</dbReference>
<evidence type="ECO:0000256" key="1">
    <source>
        <dbReference type="ARBA" id="ARBA00004245"/>
    </source>
</evidence>
<dbReference type="AlphaFoldDB" id="A0AAD6XWC1"/>
<comment type="similarity">
    <text evidence="2 7">Belongs to the profilin family.</text>
</comment>
<keyword evidence="5 6" id="KW-0206">Cytoskeleton</keyword>
<dbReference type="Gene3D" id="3.30.450.30">
    <property type="entry name" value="Dynein light chain 2a, cytoplasmic"/>
    <property type="match status" value="1"/>
</dbReference>
<reference evidence="8" key="1">
    <citation type="submission" date="2023-03" db="EMBL/GenBank/DDBJ databases">
        <title>Massive genome expansion in bonnet fungi (Mycena s.s.) driven by repeated elements and novel gene families across ecological guilds.</title>
        <authorList>
            <consortium name="Lawrence Berkeley National Laboratory"/>
            <person name="Harder C.B."/>
            <person name="Miyauchi S."/>
            <person name="Viragh M."/>
            <person name="Kuo A."/>
            <person name="Thoen E."/>
            <person name="Andreopoulos B."/>
            <person name="Lu D."/>
            <person name="Skrede I."/>
            <person name="Drula E."/>
            <person name="Henrissat B."/>
            <person name="Morin E."/>
            <person name="Kohler A."/>
            <person name="Barry K."/>
            <person name="LaButti K."/>
            <person name="Morin E."/>
            <person name="Salamov A."/>
            <person name="Lipzen A."/>
            <person name="Mereny Z."/>
            <person name="Hegedus B."/>
            <person name="Baldrian P."/>
            <person name="Stursova M."/>
            <person name="Weitz H."/>
            <person name="Taylor A."/>
            <person name="Grigoriev I.V."/>
            <person name="Nagy L.G."/>
            <person name="Martin F."/>
            <person name="Kauserud H."/>
        </authorList>
    </citation>
    <scope>NUCLEOTIDE SEQUENCE</scope>
    <source>
        <strain evidence="8">CBHHK173m</strain>
    </source>
</reference>
<evidence type="ECO:0000256" key="7">
    <source>
        <dbReference type="RuleBase" id="RU003909"/>
    </source>
</evidence>
<dbReference type="InterPro" id="IPR005455">
    <property type="entry name" value="PFN_euk"/>
</dbReference>
<comment type="function">
    <text evidence="6">Binds to actin and affects the structure of the cytoskeleton. At high concentrations, profilin prevents the polymerization of actin, whereas it enhances it at low concentrations.</text>
</comment>
<dbReference type="GO" id="GO:0003785">
    <property type="term" value="F:actin monomer binding"/>
    <property type="evidence" value="ECO:0007669"/>
    <property type="project" value="TreeGrafter"/>
</dbReference>
<evidence type="ECO:0000313" key="9">
    <source>
        <dbReference type="Proteomes" id="UP001222325"/>
    </source>
</evidence>
<dbReference type="GO" id="GO:0005856">
    <property type="term" value="C:cytoskeleton"/>
    <property type="evidence" value="ECO:0007669"/>
    <property type="project" value="UniProtKB-SubCell"/>
</dbReference>
<comment type="subcellular location">
    <subcellularLocation>
        <location evidence="1">Cytoplasm</location>
        <location evidence="1">Cytoskeleton</location>
    </subcellularLocation>
</comment>
<dbReference type="PROSITE" id="PS00414">
    <property type="entry name" value="PROFILIN"/>
    <property type="match status" value="1"/>
</dbReference>
<dbReference type="SUPFAM" id="SSF55770">
    <property type="entry name" value="Profilin (actin-binding protein)"/>
    <property type="match status" value="1"/>
</dbReference>
<keyword evidence="4 7" id="KW-0009">Actin-binding</keyword>
<dbReference type="SMART" id="SM00392">
    <property type="entry name" value="PROF"/>
    <property type="match status" value="1"/>
</dbReference>
<protein>
    <recommendedName>
        <fullName evidence="7">Profilin</fullName>
    </recommendedName>
</protein>
<dbReference type="PRINTS" id="PR00392">
    <property type="entry name" value="PROFILIN"/>
</dbReference>
<dbReference type="EMBL" id="JARJCN010000005">
    <property type="protein sequence ID" value="KAJ7100772.1"/>
    <property type="molecule type" value="Genomic_DNA"/>
</dbReference>
<dbReference type="FunFam" id="3.30.450.30:FF:000001">
    <property type="entry name" value="Profilin"/>
    <property type="match status" value="1"/>
</dbReference>
<evidence type="ECO:0000256" key="6">
    <source>
        <dbReference type="RuleBase" id="RU003908"/>
    </source>
</evidence>
<proteinExistence type="inferred from homology"/>
<evidence type="ECO:0000256" key="3">
    <source>
        <dbReference type="ARBA" id="ARBA00022490"/>
    </source>
</evidence>
<dbReference type="PANTHER" id="PTHR11604">
    <property type="entry name" value="PROFILIN"/>
    <property type="match status" value="1"/>
</dbReference>
<dbReference type="InterPro" id="IPR048278">
    <property type="entry name" value="PFN"/>
</dbReference>
<accession>A0AAD6XWC1</accession>
<dbReference type="CDD" id="cd00148">
    <property type="entry name" value="PROF"/>
    <property type="match status" value="1"/>
</dbReference>
<dbReference type="PRINTS" id="PR01640">
    <property type="entry name" value="PROFILINPLNT"/>
</dbReference>
<comment type="caution">
    <text evidence="8">The sequence shown here is derived from an EMBL/GenBank/DDBJ whole genome shotgun (WGS) entry which is preliminary data.</text>
</comment>
<dbReference type="Pfam" id="PF00235">
    <property type="entry name" value="Profilin"/>
    <property type="match status" value="1"/>
</dbReference>
<evidence type="ECO:0000256" key="5">
    <source>
        <dbReference type="ARBA" id="ARBA00023212"/>
    </source>
</evidence>
<dbReference type="GO" id="GO:0005938">
    <property type="term" value="C:cell cortex"/>
    <property type="evidence" value="ECO:0007669"/>
    <property type="project" value="TreeGrafter"/>
</dbReference>
<dbReference type="InterPro" id="IPR036140">
    <property type="entry name" value="PFN_sf"/>
</dbReference>
<organism evidence="8 9">
    <name type="scientific">Mycena belliarum</name>
    <dbReference type="NCBI Taxonomy" id="1033014"/>
    <lineage>
        <taxon>Eukaryota</taxon>
        <taxon>Fungi</taxon>
        <taxon>Dikarya</taxon>
        <taxon>Basidiomycota</taxon>
        <taxon>Agaricomycotina</taxon>
        <taxon>Agaricomycetes</taxon>
        <taxon>Agaricomycetidae</taxon>
        <taxon>Agaricales</taxon>
        <taxon>Marasmiineae</taxon>
        <taxon>Mycenaceae</taxon>
        <taxon>Mycena</taxon>
    </lineage>
</organism>
<evidence type="ECO:0000256" key="4">
    <source>
        <dbReference type="ARBA" id="ARBA00023203"/>
    </source>
</evidence>
<name>A0AAD6XWC1_9AGAR</name>
<dbReference type="Proteomes" id="UP001222325">
    <property type="component" value="Unassembled WGS sequence"/>
</dbReference>